<feature type="domain" description="Sulfide dehydrogenase [flavocytochrome c] flavoprotein chain central" evidence="6">
    <location>
        <begin position="179"/>
        <end position="293"/>
    </location>
</feature>
<dbReference type="RefSeq" id="WP_322464933.1">
    <property type="nucleotide sequence ID" value="NZ_JAXOJX010000008.1"/>
</dbReference>
<sequence>MSRRADASRRRWLQAAGAAGLLQLAGCAGTPSAAPSSSQASALSRARVLVVGGGWGGATAARYLRLFSDGQLPVTLVEPDAALVSCPQSNLVLAGHRTLADLTFGYDALERLGVRRVRDRVVALDFDRREARLASGGRLGWDKLILSPGVELMRERVDGLQAAHAAGRVLQAWKAGPETAALRAQLEAMPNGGVYVLTVPLAPFRCPPGPYERACLVADYFKRMKPKSKVLVFDANPEPVSKAALFKAVWANQYAGIVDYRPNFKAVGVSADGREVEFELGERERADVLNVLPDMRAGDIAAQSGLAKANGRWCEVDFLDFSAKDLPKSAGVHLLGDALLAAPLMPKSAHMANAHAKVAAAAVVASLAGWELNPAPVLTNTCYSWVDGSHAIHVASVHGWNAPQRTFTVVPGGSGVSVGPSEAEAQYAAGWIESMRGEAVGR</sequence>
<keyword evidence="3" id="KW-0732">Signal</keyword>
<accession>A0ABU5ICE2</accession>
<feature type="domain" description="FAD/NAD(P)-binding" evidence="4">
    <location>
        <begin position="47"/>
        <end position="169"/>
    </location>
</feature>
<organism evidence="7 8">
    <name type="scientific">Azohydromonas lata</name>
    <dbReference type="NCBI Taxonomy" id="45677"/>
    <lineage>
        <taxon>Bacteria</taxon>
        <taxon>Pseudomonadati</taxon>
        <taxon>Pseudomonadota</taxon>
        <taxon>Betaproteobacteria</taxon>
        <taxon>Burkholderiales</taxon>
        <taxon>Sphaerotilaceae</taxon>
        <taxon>Azohydromonas</taxon>
    </lineage>
</organism>
<dbReference type="Pfam" id="PF07992">
    <property type="entry name" value="Pyr_redox_2"/>
    <property type="match status" value="1"/>
</dbReference>
<dbReference type="Gene3D" id="3.50.50.60">
    <property type="entry name" value="FAD/NAD(P)-binding domain"/>
    <property type="match status" value="2"/>
</dbReference>
<dbReference type="PANTHER" id="PTHR43755:SF1">
    <property type="entry name" value="FAD-DEPENDENT PYRIDINE NUCLEOTIDE-DISULPHIDE OXIDOREDUCTASE"/>
    <property type="match status" value="1"/>
</dbReference>
<evidence type="ECO:0000259" key="5">
    <source>
        <dbReference type="Pfam" id="PF09242"/>
    </source>
</evidence>
<dbReference type="Pfam" id="PF09242">
    <property type="entry name" value="FCSD-flav_bind"/>
    <property type="match status" value="1"/>
</dbReference>
<dbReference type="InterPro" id="IPR049386">
    <property type="entry name" value="FCSD_central"/>
</dbReference>
<dbReference type="InterPro" id="IPR015323">
    <property type="entry name" value="FlavoCytC_S_DH_flav-bd"/>
</dbReference>
<evidence type="ECO:0000256" key="1">
    <source>
        <dbReference type="ARBA" id="ARBA00022630"/>
    </source>
</evidence>
<dbReference type="InterPro" id="IPR037092">
    <property type="entry name" value="FlavoCytC_S_DH_flav-bd_sf"/>
</dbReference>
<evidence type="ECO:0000313" key="8">
    <source>
        <dbReference type="Proteomes" id="UP001293718"/>
    </source>
</evidence>
<feature type="domain" description="Flavocytochrome c sulphide dehydrogenase flavin-binding" evidence="5">
    <location>
        <begin position="374"/>
        <end position="435"/>
    </location>
</feature>
<name>A0ABU5ICE2_9BURK</name>
<dbReference type="EMBL" id="JAXOJX010000008">
    <property type="protein sequence ID" value="MDZ5456345.1"/>
    <property type="molecule type" value="Genomic_DNA"/>
</dbReference>
<dbReference type="SUPFAM" id="SSF51905">
    <property type="entry name" value="FAD/NAD(P)-binding domain"/>
    <property type="match status" value="2"/>
</dbReference>
<dbReference type="Pfam" id="PF21706">
    <property type="entry name" value="FCSD_central"/>
    <property type="match status" value="1"/>
</dbReference>
<feature type="signal peptide" evidence="3">
    <location>
        <begin position="1"/>
        <end position="33"/>
    </location>
</feature>
<evidence type="ECO:0000256" key="2">
    <source>
        <dbReference type="ARBA" id="ARBA00022827"/>
    </source>
</evidence>
<dbReference type="Proteomes" id="UP001293718">
    <property type="component" value="Unassembled WGS sequence"/>
</dbReference>
<dbReference type="PROSITE" id="PS51318">
    <property type="entry name" value="TAT"/>
    <property type="match status" value="1"/>
</dbReference>
<reference evidence="7 8" key="1">
    <citation type="submission" date="2023-11" db="EMBL/GenBank/DDBJ databases">
        <title>Draft genome of Azohydromonas lata strain H1 (DSM1123), a polyhydroxyalkanoate producer.</title>
        <authorList>
            <person name="Traversa D."/>
            <person name="D'Addabbo P."/>
            <person name="Pazzani C."/>
            <person name="Manzari C."/>
            <person name="Chiara M."/>
            <person name="Scrascia M."/>
        </authorList>
    </citation>
    <scope>NUCLEOTIDE SEQUENCE [LARGE SCALE GENOMIC DNA]</scope>
    <source>
        <strain evidence="7 8">H1</strain>
    </source>
</reference>
<comment type="caution">
    <text evidence="7">The sequence shown here is derived from an EMBL/GenBank/DDBJ whole genome shotgun (WGS) entry which is preliminary data.</text>
</comment>
<proteinExistence type="predicted"/>
<dbReference type="InterPro" id="IPR052541">
    <property type="entry name" value="SQRD"/>
</dbReference>
<dbReference type="PANTHER" id="PTHR43755">
    <property type="match status" value="1"/>
</dbReference>
<dbReference type="InterPro" id="IPR023753">
    <property type="entry name" value="FAD/NAD-binding_dom"/>
</dbReference>
<keyword evidence="8" id="KW-1185">Reference proteome</keyword>
<protein>
    <submittedName>
        <fullName evidence="7">NAD(P)/FAD-dependent oxidoreductase</fullName>
    </submittedName>
</protein>
<feature type="chain" id="PRO_5045372437" evidence="3">
    <location>
        <begin position="34"/>
        <end position="442"/>
    </location>
</feature>
<keyword evidence="2" id="KW-0274">FAD</keyword>
<evidence type="ECO:0000259" key="6">
    <source>
        <dbReference type="Pfam" id="PF21706"/>
    </source>
</evidence>
<evidence type="ECO:0000313" key="7">
    <source>
        <dbReference type="EMBL" id="MDZ5456345.1"/>
    </source>
</evidence>
<dbReference type="SUPFAM" id="SSF55424">
    <property type="entry name" value="FAD/NAD-linked reductases, dimerisation (C-terminal) domain"/>
    <property type="match status" value="1"/>
</dbReference>
<dbReference type="Gene3D" id="3.90.760.10">
    <property type="entry name" value="Flavocytochrome c sulphide dehydrogenase, flavin-binding domain"/>
    <property type="match status" value="1"/>
</dbReference>
<gene>
    <name evidence="7" type="ORF">SM757_07140</name>
</gene>
<dbReference type="InterPro" id="IPR016156">
    <property type="entry name" value="FAD/NAD-linked_Rdtase_dimer_sf"/>
</dbReference>
<dbReference type="InterPro" id="IPR036188">
    <property type="entry name" value="FAD/NAD-bd_sf"/>
</dbReference>
<keyword evidence="1" id="KW-0285">Flavoprotein</keyword>
<evidence type="ECO:0000256" key="3">
    <source>
        <dbReference type="SAM" id="SignalP"/>
    </source>
</evidence>
<dbReference type="InterPro" id="IPR006311">
    <property type="entry name" value="TAT_signal"/>
</dbReference>
<evidence type="ECO:0000259" key="4">
    <source>
        <dbReference type="Pfam" id="PF07992"/>
    </source>
</evidence>